<comment type="caution">
    <text evidence="2">The sequence shown here is derived from an EMBL/GenBank/DDBJ whole genome shotgun (WGS) entry which is preliminary data.</text>
</comment>
<dbReference type="EMBL" id="BMAV01006409">
    <property type="protein sequence ID" value="GFY48379.1"/>
    <property type="molecule type" value="Genomic_DNA"/>
</dbReference>
<evidence type="ECO:0000313" key="2">
    <source>
        <dbReference type="EMBL" id="GFY48379.1"/>
    </source>
</evidence>
<protein>
    <submittedName>
        <fullName evidence="2">Uncharacterized protein</fullName>
    </submittedName>
</protein>
<evidence type="ECO:0000256" key="1">
    <source>
        <dbReference type="SAM" id="MobiDB-lite"/>
    </source>
</evidence>
<dbReference type="Proteomes" id="UP000886998">
    <property type="component" value="Unassembled WGS sequence"/>
</dbReference>
<name>A0A8X7C0E7_9ARAC</name>
<keyword evidence="3" id="KW-1185">Reference proteome</keyword>
<reference evidence="2" key="1">
    <citation type="submission" date="2020-08" db="EMBL/GenBank/DDBJ databases">
        <title>Multicomponent nature underlies the extraordinary mechanical properties of spider dragline silk.</title>
        <authorList>
            <person name="Kono N."/>
            <person name="Nakamura H."/>
            <person name="Mori M."/>
            <person name="Yoshida Y."/>
            <person name="Ohtoshi R."/>
            <person name="Malay A.D."/>
            <person name="Moran D.A.P."/>
            <person name="Tomita M."/>
            <person name="Numata K."/>
            <person name="Arakawa K."/>
        </authorList>
    </citation>
    <scope>NUCLEOTIDE SEQUENCE</scope>
</reference>
<accession>A0A8X7C0E7</accession>
<dbReference type="AlphaFoldDB" id="A0A8X7C0E7"/>
<feature type="region of interest" description="Disordered" evidence="1">
    <location>
        <begin position="1"/>
        <end position="43"/>
    </location>
</feature>
<organism evidence="2 3">
    <name type="scientific">Trichonephila inaurata madagascariensis</name>
    <dbReference type="NCBI Taxonomy" id="2747483"/>
    <lineage>
        <taxon>Eukaryota</taxon>
        <taxon>Metazoa</taxon>
        <taxon>Ecdysozoa</taxon>
        <taxon>Arthropoda</taxon>
        <taxon>Chelicerata</taxon>
        <taxon>Arachnida</taxon>
        <taxon>Araneae</taxon>
        <taxon>Araneomorphae</taxon>
        <taxon>Entelegynae</taxon>
        <taxon>Araneoidea</taxon>
        <taxon>Nephilidae</taxon>
        <taxon>Trichonephila</taxon>
        <taxon>Trichonephila inaurata</taxon>
    </lineage>
</organism>
<gene>
    <name evidence="2" type="ORF">TNIN_211811</name>
</gene>
<sequence>MGDNAHGGYLGANTACRSQKTPKKLKIMEKERKEERKKKSARKDSIIEGHCGLEFGLRHKFNSSNKTSARSDRSSLQMRDNAYCNGERRILSSFQRARPGMRLIAERISDSMARVREMSEYYANFAHSTRVDDGIKINKKAALAETAMGHGCPVLVGTI</sequence>
<proteinExistence type="predicted"/>
<evidence type="ECO:0000313" key="3">
    <source>
        <dbReference type="Proteomes" id="UP000886998"/>
    </source>
</evidence>